<accession>A0A937XDL3</accession>
<dbReference type="InterPro" id="IPR006665">
    <property type="entry name" value="OmpA-like"/>
</dbReference>
<dbReference type="Gene3D" id="3.30.1330.60">
    <property type="entry name" value="OmpA-like domain"/>
    <property type="match status" value="1"/>
</dbReference>
<dbReference type="Pfam" id="PF00691">
    <property type="entry name" value="OmpA"/>
    <property type="match status" value="1"/>
</dbReference>
<dbReference type="PROSITE" id="PS51123">
    <property type="entry name" value="OMPA_2"/>
    <property type="match status" value="1"/>
</dbReference>
<comment type="caution">
    <text evidence="3">The sequence shown here is derived from an EMBL/GenBank/DDBJ whole genome shotgun (WGS) entry which is preliminary data.</text>
</comment>
<dbReference type="AlphaFoldDB" id="A0A937XDL3"/>
<proteinExistence type="predicted"/>
<reference evidence="3" key="1">
    <citation type="submission" date="2019-03" db="EMBL/GenBank/DDBJ databases">
        <title>Lake Tanganyika Metagenome-Assembled Genomes (MAGs).</title>
        <authorList>
            <person name="Tran P."/>
        </authorList>
    </citation>
    <scope>NUCLEOTIDE SEQUENCE</scope>
    <source>
        <strain evidence="3">K_DeepCast_150m_m2_040</strain>
    </source>
</reference>
<evidence type="ECO:0000313" key="4">
    <source>
        <dbReference type="Proteomes" id="UP000779900"/>
    </source>
</evidence>
<feature type="domain" description="OmpA-like" evidence="2">
    <location>
        <begin position="1"/>
        <end position="89"/>
    </location>
</feature>
<dbReference type="PANTHER" id="PTHR30329">
    <property type="entry name" value="STATOR ELEMENT OF FLAGELLAR MOTOR COMPLEX"/>
    <property type="match status" value="1"/>
</dbReference>
<dbReference type="CDD" id="cd07185">
    <property type="entry name" value="OmpA_C-like"/>
    <property type="match status" value="1"/>
</dbReference>
<dbReference type="Proteomes" id="UP000779900">
    <property type="component" value="Unassembled WGS sequence"/>
</dbReference>
<dbReference type="InterPro" id="IPR050330">
    <property type="entry name" value="Bact_OuterMem_StrucFunc"/>
</dbReference>
<dbReference type="PANTHER" id="PTHR30329:SF21">
    <property type="entry name" value="LIPOPROTEIN YIAD-RELATED"/>
    <property type="match status" value="1"/>
</dbReference>
<dbReference type="GO" id="GO:0016020">
    <property type="term" value="C:membrane"/>
    <property type="evidence" value="ECO:0007669"/>
    <property type="project" value="UniProtKB-UniRule"/>
</dbReference>
<organism evidence="3 4">
    <name type="scientific">candidate division WOR-3 bacterium</name>
    <dbReference type="NCBI Taxonomy" id="2052148"/>
    <lineage>
        <taxon>Bacteria</taxon>
        <taxon>Bacteria division WOR-3</taxon>
    </lineage>
</organism>
<dbReference type="EMBL" id="VGIR01000001">
    <property type="protein sequence ID" value="MBM3330289.1"/>
    <property type="molecule type" value="Genomic_DNA"/>
</dbReference>
<evidence type="ECO:0000256" key="1">
    <source>
        <dbReference type="PROSITE-ProRule" id="PRU00473"/>
    </source>
</evidence>
<sequence length="146" mass="16591">MLKTNLGIIVELAGHNDTREIAAVQFASNWELSQARAETVRQYLQVKWGIAAERLIAHGYADTQPLAPNNTEEGVARNRRTEFRIAGQQQLTVGLRCWWLFTALRQFADQQRGSVDVVSPEDQRPFYQFRVESAEQLDVEPVGYGN</sequence>
<gene>
    <name evidence="3" type="ORF">FJY68_00375</name>
</gene>
<dbReference type="InterPro" id="IPR036737">
    <property type="entry name" value="OmpA-like_sf"/>
</dbReference>
<protein>
    <submittedName>
        <fullName evidence="3">OmpA family protein</fullName>
    </submittedName>
</protein>
<evidence type="ECO:0000259" key="2">
    <source>
        <dbReference type="PROSITE" id="PS51123"/>
    </source>
</evidence>
<keyword evidence="1" id="KW-0472">Membrane</keyword>
<dbReference type="SUPFAM" id="SSF103088">
    <property type="entry name" value="OmpA-like"/>
    <property type="match status" value="1"/>
</dbReference>
<evidence type="ECO:0000313" key="3">
    <source>
        <dbReference type="EMBL" id="MBM3330289.1"/>
    </source>
</evidence>
<name>A0A937XDL3_UNCW3</name>